<dbReference type="NCBIfam" id="TIGR00045">
    <property type="entry name" value="glycerate kinase"/>
    <property type="match status" value="1"/>
</dbReference>
<evidence type="ECO:0000256" key="2">
    <source>
        <dbReference type="ARBA" id="ARBA00022679"/>
    </source>
</evidence>
<dbReference type="GO" id="GO:0008887">
    <property type="term" value="F:glycerate kinase activity"/>
    <property type="evidence" value="ECO:0007669"/>
    <property type="project" value="UniProtKB-EC"/>
</dbReference>
<gene>
    <name evidence="5" type="ORF">RM520_06155</name>
</gene>
<dbReference type="PANTHER" id="PTHR21599:SF0">
    <property type="entry name" value="GLYCERATE KINASE"/>
    <property type="match status" value="1"/>
</dbReference>
<keyword evidence="6" id="KW-1185">Reference proteome</keyword>
<protein>
    <submittedName>
        <fullName evidence="5">Glycerate kinase</fullName>
        <ecNumber evidence="5">2.7.1.31</ecNumber>
    </submittedName>
</protein>
<dbReference type="Gene3D" id="3.90.1510.10">
    <property type="entry name" value="Glycerate kinase, domain 2"/>
    <property type="match status" value="1"/>
</dbReference>
<dbReference type="InterPro" id="IPR036129">
    <property type="entry name" value="Glycerate_kinase_sf"/>
</dbReference>
<proteinExistence type="inferred from homology"/>
<dbReference type="SUPFAM" id="SSF110738">
    <property type="entry name" value="Glycerate kinase I"/>
    <property type="match status" value="1"/>
</dbReference>
<dbReference type="EMBL" id="JAVRHU010000001">
    <property type="protein sequence ID" value="MDT0621197.1"/>
    <property type="molecule type" value="Genomic_DNA"/>
</dbReference>
<organism evidence="5 6">
    <name type="scientific">Croceitalea vernalis</name>
    <dbReference type="NCBI Taxonomy" id="3075599"/>
    <lineage>
        <taxon>Bacteria</taxon>
        <taxon>Pseudomonadati</taxon>
        <taxon>Bacteroidota</taxon>
        <taxon>Flavobacteriia</taxon>
        <taxon>Flavobacteriales</taxon>
        <taxon>Flavobacteriaceae</taxon>
        <taxon>Croceitalea</taxon>
    </lineage>
</organism>
<comment type="similarity">
    <text evidence="1 4">Belongs to the glycerate kinase type-1 family.</text>
</comment>
<keyword evidence="3 4" id="KW-0418">Kinase</keyword>
<name>A0ABU3BGB1_9FLAO</name>
<accession>A0ABU3BGB1</accession>
<keyword evidence="2 4" id="KW-0808">Transferase</keyword>
<dbReference type="Pfam" id="PF02595">
    <property type="entry name" value="Gly_kinase"/>
    <property type="match status" value="1"/>
</dbReference>
<dbReference type="RefSeq" id="WP_311387344.1">
    <property type="nucleotide sequence ID" value="NZ_JAVRHU010000001.1"/>
</dbReference>
<evidence type="ECO:0000256" key="1">
    <source>
        <dbReference type="ARBA" id="ARBA00006284"/>
    </source>
</evidence>
<comment type="caution">
    <text evidence="5">The sequence shown here is derived from an EMBL/GenBank/DDBJ whole genome shotgun (WGS) entry which is preliminary data.</text>
</comment>
<reference evidence="5 6" key="1">
    <citation type="submission" date="2023-09" db="EMBL/GenBank/DDBJ databases">
        <authorList>
            <person name="Rey-Velasco X."/>
        </authorList>
    </citation>
    <scope>NUCLEOTIDE SEQUENCE [LARGE SCALE GENOMIC DNA]</scope>
    <source>
        <strain evidence="5 6">P007</strain>
    </source>
</reference>
<dbReference type="Gene3D" id="3.40.50.10350">
    <property type="entry name" value="Glycerate kinase, domain 1"/>
    <property type="match status" value="1"/>
</dbReference>
<dbReference type="Proteomes" id="UP001250662">
    <property type="component" value="Unassembled WGS sequence"/>
</dbReference>
<evidence type="ECO:0000313" key="5">
    <source>
        <dbReference type="EMBL" id="MDT0621197.1"/>
    </source>
</evidence>
<evidence type="ECO:0000256" key="4">
    <source>
        <dbReference type="PIRNR" id="PIRNR006078"/>
    </source>
</evidence>
<dbReference type="PANTHER" id="PTHR21599">
    <property type="entry name" value="GLYCERATE KINASE"/>
    <property type="match status" value="1"/>
</dbReference>
<evidence type="ECO:0000256" key="3">
    <source>
        <dbReference type="ARBA" id="ARBA00022777"/>
    </source>
</evidence>
<dbReference type="InterPro" id="IPR018197">
    <property type="entry name" value="Glycerate_kinase_RE-like"/>
</dbReference>
<dbReference type="EC" id="2.7.1.31" evidence="5"/>
<dbReference type="InterPro" id="IPR004381">
    <property type="entry name" value="Glycerate_kinase"/>
</dbReference>
<evidence type="ECO:0000313" key="6">
    <source>
        <dbReference type="Proteomes" id="UP001250662"/>
    </source>
</evidence>
<dbReference type="InterPro" id="IPR018193">
    <property type="entry name" value="Glyc_kinase_flavodox-like_fold"/>
</dbReference>
<sequence>MKFVLAPDKYKGSLSGFEFCDAVESGIKKVFPNSIIVKKPLADGGDGTLEVVKEYLKADEVEVLVKNPMFKEINAKYLYSYKKKTAFIEMSEASGYKLLTNAELDCKRATTLGTGELISDALDKGVEQVILGIGGSATNDGGMGMASALGYEFLDSNGQVLKPTGENLIHVQHISAQKVNKRLSDVEFKVACDVDNPFYGANGAAFVYAQQKGASKNDITLLDDGLEHFASIIKKEFGIDVQKLSGSGAAGGIGGGSVVFLNAILKPGIELVKEIADFDMAISQANWIITGEGKLDSQTFSGKTIFGVVRSAKKENVPVAALCGSIDLSYEEQEDMGLTYACSILKNISSFNEALASSYVNLEYAAYNFAKILKRDITLV</sequence>
<dbReference type="PIRSF" id="PIRSF006078">
    <property type="entry name" value="GlxK"/>
    <property type="match status" value="1"/>
</dbReference>